<dbReference type="GeneID" id="38667607"/>
<evidence type="ECO:0000313" key="2">
    <source>
        <dbReference type="EMBL" id="BBD73758.1"/>
    </source>
</evidence>
<organism evidence="2 3">
    <name type="scientific">Sulfodiicoccus acidiphilus</name>
    <dbReference type="NCBI Taxonomy" id="1670455"/>
    <lineage>
        <taxon>Archaea</taxon>
        <taxon>Thermoproteota</taxon>
        <taxon>Thermoprotei</taxon>
        <taxon>Sulfolobales</taxon>
        <taxon>Sulfolobaceae</taxon>
        <taxon>Sulfodiicoccus</taxon>
    </lineage>
</organism>
<dbReference type="SUPFAM" id="SSF51430">
    <property type="entry name" value="NAD(P)-linked oxidoreductase"/>
    <property type="match status" value="1"/>
</dbReference>
<name>A0A348B6F6_9CREN</name>
<dbReference type="PANTHER" id="PTHR43312:SF1">
    <property type="entry name" value="NADP-DEPENDENT OXIDOREDUCTASE DOMAIN-CONTAINING PROTEIN"/>
    <property type="match status" value="1"/>
</dbReference>
<feature type="domain" description="NADP-dependent oxidoreductase" evidence="1">
    <location>
        <begin position="7"/>
        <end position="154"/>
    </location>
</feature>
<dbReference type="EMBL" id="AP018553">
    <property type="protein sequence ID" value="BBD73758.1"/>
    <property type="molecule type" value="Genomic_DNA"/>
</dbReference>
<accession>A0A348B6F6</accession>
<evidence type="ECO:0000259" key="1">
    <source>
        <dbReference type="Pfam" id="PF00248"/>
    </source>
</evidence>
<keyword evidence="3" id="KW-1185">Reference proteome</keyword>
<dbReference type="KEGG" id="sacd:HS1genome_2147"/>
<dbReference type="Pfam" id="PF00248">
    <property type="entry name" value="Aldo_ket_red"/>
    <property type="match status" value="1"/>
</dbReference>
<gene>
    <name evidence="2" type="ORF">HS1genome_2147</name>
</gene>
<protein>
    <submittedName>
        <fullName evidence="2">Oxidoreductase</fullName>
    </submittedName>
</protein>
<dbReference type="PANTHER" id="PTHR43312">
    <property type="entry name" value="D-THREO-ALDOSE 1-DEHYDROGENASE"/>
    <property type="match status" value="1"/>
</dbReference>
<dbReference type="Gene3D" id="3.20.20.100">
    <property type="entry name" value="NADP-dependent oxidoreductase domain"/>
    <property type="match status" value="1"/>
</dbReference>
<dbReference type="RefSeq" id="WP_126451029.1">
    <property type="nucleotide sequence ID" value="NZ_AP018553.1"/>
</dbReference>
<dbReference type="InterPro" id="IPR023210">
    <property type="entry name" value="NADP_OxRdtase_dom"/>
</dbReference>
<dbReference type="InterPro" id="IPR053135">
    <property type="entry name" value="AKR2_Oxidoreductase"/>
</dbReference>
<proteinExistence type="predicted"/>
<sequence length="233" mass="26749">MRLGKLVRENRNKLVITEKTMERSREGAWRELKTSLERLGANYFDAYQFHAVGSLEELDAIFSDNGAMKAFLEAKDMGLIKHIGITAHKDMRVVMEALKRFDFDTILIPVTPISLVHPTPENDFRPLLKIARDRDVGVIAIKAVAKGRWDGEPHHYQTWYHPFDDEESMEVGMRFALSQEGVATYPMACDVRLWPKILKIGESFRRMSDEEQRKAVEYVKARGASPLFPEPAQ</sequence>
<evidence type="ECO:0000313" key="3">
    <source>
        <dbReference type="Proteomes" id="UP000276741"/>
    </source>
</evidence>
<dbReference type="Proteomes" id="UP000276741">
    <property type="component" value="Chromosome"/>
</dbReference>
<dbReference type="AlphaFoldDB" id="A0A348B6F6"/>
<dbReference type="InterPro" id="IPR036812">
    <property type="entry name" value="NAD(P)_OxRdtase_dom_sf"/>
</dbReference>
<reference evidence="3" key="1">
    <citation type="submission" date="2018-04" db="EMBL/GenBank/DDBJ databases">
        <title>Complete genome sequence of Sulfodiicoccus acidiphilus strain HS-1.</title>
        <authorList>
            <person name="Sakai H.D."/>
            <person name="Kurosawa N."/>
        </authorList>
    </citation>
    <scope>NUCLEOTIDE SEQUENCE [LARGE SCALE GENOMIC DNA]</scope>
    <source>
        <strain evidence="3">HS-1</strain>
    </source>
</reference>